<accession>A0A833LWZ5</accession>
<evidence type="ECO:0000256" key="5">
    <source>
        <dbReference type="ARBA" id="ARBA00026073"/>
    </source>
</evidence>
<gene>
    <name evidence="7" type="ORF">F9K24_12890</name>
</gene>
<dbReference type="SUPFAM" id="SSF53098">
    <property type="entry name" value="Ribonuclease H-like"/>
    <property type="match status" value="1"/>
</dbReference>
<dbReference type="SMART" id="SM00479">
    <property type="entry name" value="EXOIII"/>
    <property type="match status" value="1"/>
</dbReference>
<protein>
    <submittedName>
        <fullName evidence="7">3'-5' exonuclease</fullName>
    </submittedName>
</protein>
<dbReference type="GO" id="GO:0003677">
    <property type="term" value="F:DNA binding"/>
    <property type="evidence" value="ECO:0007669"/>
    <property type="project" value="InterPro"/>
</dbReference>
<name>A0A833LWZ5_9LEPT</name>
<dbReference type="GO" id="GO:0003887">
    <property type="term" value="F:DNA-directed DNA polymerase activity"/>
    <property type="evidence" value="ECO:0007669"/>
    <property type="project" value="InterPro"/>
</dbReference>
<evidence type="ECO:0000313" key="7">
    <source>
        <dbReference type="EMBL" id="KAB2931822.1"/>
    </source>
</evidence>
<feature type="domain" description="Exonuclease" evidence="6">
    <location>
        <begin position="41"/>
        <end position="217"/>
    </location>
</feature>
<dbReference type="Gene3D" id="3.30.420.10">
    <property type="entry name" value="Ribonuclease H-like superfamily/Ribonuclease H"/>
    <property type="match status" value="1"/>
</dbReference>
<proteinExistence type="predicted"/>
<keyword evidence="3 7" id="KW-0269">Exonuclease</keyword>
<dbReference type="InterPro" id="IPR006054">
    <property type="entry name" value="DnaQ"/>
</dbReference>
<keyword evidence="1" id="KW-0540">Nuclease</keyword>
<dbReference type="NCBIfam" id="TIGR00573">
    <property type="entry name" value="dnaq"/>
    <property type="match status" value="1"/>
</dbReference>
<dbReference type="GO" id="GO:0008408">
    <property type="term" value="F:3'-5' exonuclease activity"/>
    <property type="evidence" value="ECO:0007669"/>
    <property type="project" value="TreeGrafter"/>
</dbReference>
<evidence type="ECO:0000256" key="1">
    <source>
        <dbReference type="ARBA" id="ARBA00022722"/>
    </source>
</evidence>
<dbReference type="EMBL" id="WBUI01000012">
    <property type="protein sequence ID" value="KAB2931822.1"/>
    <property type="molecule type" value="Genomic_DNA"/>
</dbReference>
<dbReference type="GO" id="GO:0005829">
    <property type="term" value="C:cytosol"/>
    <property type="evidence" value="ECO:0007669"/>
    <property type="project" value="TreeGrafter"/>
</dbReference>
<evidence type="ECO:0000259" key="6">
    <source>
        <dbReference type="SMART" id="SM00479"/>
    </source>
</evidence>
<dbReference type="CDD" id="cd06127">
    <property type="entry name" value="DEDDh"/>
    <property type="match status" value="1"/>
</dbReference>
<dbReference type="FunFam" id="3.30.420.10:FF:000045">
    <property type="entry name" value="3'-5' exonuclease DinG"/>
    <property type="match status" value="1"/>
</dbReference>
<evidence type="ECO:0000256" key="3">
    <source>
        <dbReference type="ARBA" id="ARBA00022839"/>
    </source>
</evidence>
<dbReference type="InterPro" id="IPR036397">
    <property type="entry name" value="RNaseH_sf"/>
</dbReference>
<comment type="caution">
    <text evidence="7">The sequence shown here is derived from an EMBL/GenBank/DDBJ whole genome shotgun (WGS) entry which is preliminary data.</text>
</comment>
<evidence type="ECO:0000256" key="2">
    <source>
        <dbReference type="ARBA" id="ARBA00022801"/>
    </source>
</evidence>
<evidence type="ECO:0000313" key="8">
    <source>
        <dbReference type="Proteomes" id="UP000460298"/>
    </source>
</evidence>
<dbReference type="PANTHER" id="PTHR30231:SF4">
    <property type="entry name" value="PROTEIN NEN2"/>
    <property type="match status" value="1"/>
</dbReference>
<dbReference type="Proteomes" id="UP000460298">
    <property type="component" value="Unassembled WGS sequence"/>
</dbReference>
<dbReference type="Pfam" id="PF00929">
    <property type="entry name" value="RNase_T"/>
    <property type="match status" value="1"/>
</dbReference>
<dbReference type="PANTHER" id="PTHR30231">
    <property type="entry name" value="DNA POLYMERASE III SUBUNIT EPSILON"/>
    <property type="match status" value="1"/>
</dbReference>
<dbReference type="GO" id="GO:0006260">
    <property type="term" value="P:DNA replication"/>
    <property type="evidence" value="ECO:0007669"/>
    <property type="project" value="InterPro"/>
</dbReference>
<dbReference type="InterPro" id="IPR012337">
    <property type="entry name" value="RNaseH-like_sf"/>
</dbReference>
<organism evidence="7 8">
    <name type="scientific">Leptonema illini</name>
    <dbReference type="NCBI Taxonomy" id="183"/>
    <lineage>
        <taxon>Bacteria</taxon>
        <taxon>Pseudomonadati</taxon>
        <taxon>Spirochaetota</taxon>
        <taxon>Spirochaetia</taxon>
        <taxon>Leptospirales</taxon>
        <taxon>Leptospiraceae</taxon>
        <taxon>Leptonema</taxon>
    </lineage>
</organism>
<sequence length="228" mass="26073">MFLDALRLRLALLRKSLPDPIRQYLIAVRDTNLSARISSSRLVVLDTETTGLDFKRDNIIEIGAVAVQNREIIIADSFECIVRSEHAGSDESIGIHGLRPSDVQKGEELSDVMLPLLEYLRGDVVVGHHISFDRKILSFNLKRYFPVQIYNRCIDTARMAVRLEHPNKNPEEINWKEYSLDALCDRYNIRRTDRHTAAGDAYITAQLFLKLLSRIDEKQTMAMASLAF</sequence>
<reference evidence="7 8" key="1">
    <citation type="submission" date="2019-10" db="EMBL/GenBank/DDBJ databases">
        <title>Extracellular Electron Transfer in a Candidatus Methanoperedens spp. Enrichment Culture.</title>
        <authorList>
            <person name="Berger S."/>
            <person name="Rangel Shaw D."/>
            <person name="Berben T."/>
            <person name="In 'T Zandt M."/>
            <person name="Frank J."/>
            <person name="Reimann J."/>
            <person name="Jetten M.S.M."/>
            <person name="Welte C.U."/>
        </authorList>
    </citation>
    <scope>NUCLEOTIDE SEQUENCE [LARGE SCALE GENOMIC DNA]</scope>
    <source>
        <strain evidence="7">SB12</strain>
    </source>
</reference>
<dbReference type="InterPro" id="IPR013520">
    <property type="entry name" value="Ribonucl_H"/>
</dbReference>
<evidence type="ECO:0000256" key="4">
    <source>
        <dbReference type="ARBA" id="ARBA00025483"/>
    </source>
</evidence>
<dbReference type="AlphaFoldDB" id="A0A833LWZ5"/>
<comment type="subunit">
    <text evidence="5">DNA polymerase III contains a core (composed of alpha, epsilon and theta chains) that associates with a tau subunit. This core dimerizes to form the POLIII' complex. PolIII' associates with the gamma complex (composed of gamma, delta, delta', psi and chi chains) and with the beta chain to form the complete DNA polymerase III complex.</text>
</comment>
<comment type="function">
    <text evidence="4">DNA polymerase III is a complex, multichain enzyme responsible for most of the replicative synthesis in bacteria. The epsilon subunit contain the editing function and is a proofreading 3'-5' exonuclease.</text>
</comment>
<keyword evidence="2" id="KW-0378">Hydrolase</keyword>